<organism evidence="1 2">
    <name type="scientific">Flagellimonas meridianipacifica</name>
    <dbReference type="NCBI Taxonomy" id="1080225"/>
    <lineage>
        <taxon>Bacteria</taxon>
        <taxon>Pseudomonadati</taxon>
        <taxon>Bacteroidota</taxon>
        <taxon>Flavobacteriia</taxon>
        <taxon>Flavobacteriales</taxon>
        <taxon>Flavobacteriaceae</taxon>
        <taxon>Flagellimonas</taxon>
    </lineage>
</organism>
<dbReference type="PANTHER" id="PTHR42815:SF2">
    <property type="entry name" value="FAD-BINDING, PUTATIVE (AFU_ORTHOLOGUE AFUA_6G07600)-RELATED"/>
    <property type="match status" value="1"/>
</dbReference>
<dbReference type="RefSeq" id="WP_106146373.1">
    <property type="nucleotide sequence ID" value="NZ_PVYX01000002.1"/>
</dbReference>
<dbReference type="SUPFAM" id="SSF50475">
    <property type="entry name" value="FMN-binding split barrel"/>
    <property type="match status" value="2"/>
</dbReference>
<comment type="caution">
    <text evidence="1">The sequence shown here is derived from an EMBL/GenBank/DDBJ whole genome shotgun (WGS) entry which is preliminary data.</text>
</comment>
<gene>
    <name evidence="1" type="ORF">CLV81_3306</name>
</gene>
<accession>A0A2T0MBM3</accession>
<reference evidence="1 2" key="1">
    <citation type="submission" date="2018-03" db="EMBL/GenBank/DDBJ databases">
        <title>Genomic Encyclopedia of Archaeal and Bacterial Type Strains, Phase II (KMG-II): from individual species to whole genera.</title>
        <authorList>
            <person name="Goeker M."/>
        </authorList>
    </citation>
    <scope>NUCLEOTIDE SEQUENCE [LARGE SCALE GENOMIC DNA]</scope>
    <source>
        <strain evidence="1 2">DSM 25027</strain>
    </source>
</reference>
<dbReference type="AlphaFoldDB" id="A0A2T0MBM3"/>
<dbReference type="PANTHER" id="PTHR42815">
    <property type="entry name" value="FAD-BINDING, PUTATIVE (AFU_ORTHOLOGUE AFUA_6G07600)-RELATED"/>
    <property type="match status" value="1"/>
</dbReference>
<evidence type="ECO:0000313" key="1">
    <source>
        <dbReference type="EMBL" id="PRX54901.1"/>
    </source>
</evidence>
<dbReference type="Gene3D" id="2.30.110.10">
    <property type="entry name" value="Electron Transport, Fmn-binding Protein, Chain A"/>
    <property type="match status" value="2"/>
</dbReference>
<sequence length="309" mass="34724">MEKEVFHEGELAVQRKLGKEKEANRLKRMITPVIFPGMVPFIELQTLIFAGTTDASGQPWSSALYGELGFLKVPNRNELIIHPEKIKSPKSDVFFQNIETNTEVGFLFIQHESRTRFRVNGRVVKENGVIKVQVVESYGNCPKYIQAGKLILDNTFDADLGEVPEGTVLGPNELDIISRSNTFYVSSRNKDGRTDTSHRGGNDGFVSVSPDGTLLIPDYPGNNLFNTLGNIHQYPKTGLLFMDHNSGTVLQLVGEAKVLYGRDSEKELAVSGETGVFWEFRTTKWIRTEGHYRGAWELYTYSPFNPTVE</sequence>
<proteinExistence type="predicted"/>
<name>A0A2T0MBM3_9FLAO</name>
<evidence type="ECO:0000313" key="2">
    <source>
        <dbReference type="Proteomes" id="UP000237640"/>
    </source>
</evidence>
<dbReference type="OrthoDB" id="9796486at2"/>
<protein>
    <recommendedName>
        <fullName evidence="3">Pyridoxamine 5'-phosphate oxidase putative domain-containing protein</fullName>
    </recommendedName>
</protein>
<dbReference type="Proteomes" id="UP000237640">
    <property type="component" value="Unassembled WGS sequence"/>
</dbReference>
<dbReference type="EMBL" id="PVYX01000002">
    <property type="protein sequence ID" value="PRX54901.1"/>
    <property type="molecule type" value="Genomic_DNA"/>
</dbReference>
<keyword evidence="2" id="KW-1185">Reference proteome</keyword>
<dbReference type="InterPro" id="IPR012349">
    <property type="entry name" value="Split_barrel_FMN-bd"/>
</dbReference>
<evidence type="ECO:0008006" key="3">
    <source>
        <dbReference type="Google" id="ProtNLM"/>
    </source>
</evidence>